<dbReference type="SUPFAM" id="SSF55729">
    <property type="entry name" value="Acyl-CoA N-acyltransferases (Nat)"/>
    <property type="match status" value="1"/>
</dbReference>
<name>A0AA39X8E6_9PEZI</name>
<dbReference type="Pfam" id="PF00583">
    <property type="entry name" value="Acetyltransf_1"/>
    <property type="match status" value="1"/>
</dbReference>
<comment type="caution">
    <text evidence="2">The sequence shown here is derived from an EMBL/GenBank/DDBJ whole genome shotgun (WGS) entry which is preliminary data.</text>
</comment>
<accession>A0AA39X8E6</accession>
<protein>
    <recommendedName>
        <fullName evidence="1">N-acetyltransferase domain-containing protein</fullName>
    </recommendedName>
</protein>
<proteinExistence type="predicted"/>
<sequence>MPQSNQQQPRTWTRQVGDTTYMCSTDQQQIQLDALNAAFESDMIWWAKGLTTDALRRSVENSFCFGLYVRTAAGGDGEREWISDMRDTSSSYAMIGFARLVTDYVTVGYLTDVYVLQEHQGKGLGTWLMGCVNETLSAWPDLRGIVIIVGEVENARLYQKTLNARIISEPLRAPSAAGEGADSGYFVMETVGPAAVEHPAA</sequence>
<dbReference type="InterPro" id="IPR053144">
    <property type="entry name" value="Acetyltransferase_Butenolide"/>
</dbReference>
<dbReference type="EMBL" id="JAULSR010000002">
    <property type="protein sequence ID" value="KAK0629021.1"/>
    <property type="molecule type" value="Genomic_DNA"/>
</dbReference>
<dbReference type="CDD" id="cd04301">
    <property type="entry name" value="NAT_SF"/>
    <property type="match status" value="1"/>
</dbReference>
<evidence type="ECO:0000259" key="1">
    <source>
        <dbReference type="Pfam" id="PF00583"/>
    </source>
</evidence>
<dbReference type="InterPro" id="IPR016181">
    <property type="entry name" value="Acyl_CoA_acyltransferase"/>
</dbReference>
<dbReference type="GO" id="GO:0016747">
    <property type="term" value="F:acyltransferase activity, transferring groups other than amino-acyl groups"/>
    <property type="evidence" value="ECO:0007669"/>
    <property type="project" value="InterPro"/>
</dbReference>
<dbReference type="InterPro" id="IPR000182">
    <property type="entry name" value="GNAT_dom"/>
</dbReference>
<dbReference type="Gene3D" id="3.40.630.30">
    <property type="match status" value="1"/>
</dbReference>
<dbReference type="AlphaFoldDB" id="A0AA39X8E6"/>
<dbReference type="Proteomes" id="UP001174934">
    <property type="component" value="Unassembled WGS sequence"/>
</dbReference>
<dbReference type="PANTHER" id="PTHR43233:SF1">
    <property type="entry name" value="FAMILY N-ACETYLTRANSFERASE, PUTATIVE (AFU_ORTHOLOGUE AFUA_6G03350)-RELATED"/>
    <property type="match status" value="1"/>
</dbReference>
<dbReference type="PANTHER" id="PTHR43233">
    <property type="entry name" value="FAMILY N-ACETYLTRANSFERASE, PUTATIVE (AFU_ORTHOLOGUE AFUA_6G03350)-RELATED"/>
    <property type="match status" value="1"/>
</dbReference>
<organism evidence="2 3">
    <name type="scientific">Bombardia bombarda</name>
    <dbReference type="NCBI Taxonomy" id="252184"/>
    <lineage>
        <taxon>Eukaryota</taxon>
        <taxon>Fungi</taxon>
        <taxon>Dikarya</taxon>
        <taxon>Ascomycota</taxon>
        <taxon>Pezizomycotina</taxon>
        <taxon>Sordariomycetes</taxon>
        <taxon>Sordariomycetidae</taxon>
        <taxon>Sordariales</taxon>
        <taxon>Lasiosphaeriaceae</taxon>
        <taxon>Bombardia</taxon>
    </lineage>
</organism>
<reference evidence="2" key="1">
    <citation type="submission" date="2023-06" db="EMBL/GenBank/DDBJ databases">
        <title>Genome-scale phylogeny and comparative genomics of the fungal order Sordariales.</title>
        <authorList>
            <consortium name="Lawrence Berkeley National Laboratory"/>
            <person name="Hensen N."/>
            <person name="Bonometti L."/>
            <person name="Westerberg I."/>
            <person name="Brannstrom I.O."/>
            <person name="Guillou S."/>
            <person name="Cros-Aarteil S."/>
            <person name="Calhoun S."/>
            <person name="Haridas S."/>
            <person name="Kuo A."/>
            <person name="Mondo S."/>
            <person name="Pangilinan J."/>
            <person name="Riley R."/>
            <person name="LaButti K."/>
            <person name="Andreopoulos B."/>
            <person name="Lipzen A."/>
            <person name="Chen C."/>
            <person name="Yanf M."/>
            <person name="Daum C."/>
            <person name="Ng V."/>
            <person name="Clum A."/>
            <person name="Steindorff A."/>
            <person name="Ohm R."/>
            <person name="Martin F."/>
            <person name="Silar P."/>
            <person name="Natvig D."/>
            <person name="Lalanne C."/>
            <person name="Gautier V."/>
            <person name="Ament-velasquez S.L."/>
            <person name="Kruys A."/>
            <person name="Hutchinson M.I."/>
            <person name="Powell A.J."/>
            <person name="Barry K."/>
            <person name="Miller A.N."/>
            <person name="Grigoriev I.V."/>
            <person name="Debuchy R."/>
            <person name="Gladieux P."/>
            <person name="Thoren M.H."/>
            <person name="Johannesson H."/>
        </authorList>
    </citation>
    <scope>NUCLEOTIDE SEQUENCE</scope>
    <source>
        <strain evidence="2">SMH3391-2</strain>
    </source>
</reference>
<feature type="domain" description="N-acetyltransferase" evidence="1">
    <location>
        <begin position="94"/>
        <end position="160"/>
    </location>
</feature>
<evidence type="ECO:0000313" key="2">
    <source>
        <dbReference type="EMBL" id="KAK0629021.1"/>
    </source>
</evidence>
<evidence type="ECO:0000313" key="3">
    <source>
        <dbReference type="Proteomes" id="UP001174934"/>
    </source>
</evidence>
<keyword evidence="3" id="KW-1185">Reference proteome</keyword>
<gene>
    <name evidence="2" type="ORF">B0T17DRAFT_524391</name>
</gene>